<keyword evidence="6" id="KW-1185">Reference proteome</keyword>
<name>A0A918HL42_9ACTN</name>
<dbReference type="InterPro" id="IPR003593">
    <property type="entry name" value="AAA+_ATPase"/>
</dbReference>
<dbReference type="Gene3D" id="3.40.50.300">
    <property type="entry name" value="P-loop containing nucleotide triphosphate hydrolases"/>
    <property type="match status" value="1"/>
</dbReference>
<proteinExistence type="predicted"/>
<evidence type="ECO:0000313" key="6">
    <source>
        <dbReference type="Proteomes" id="UP000646776"/>
    </source>
</evidence>
<dbReference type="SUPFAM" id="SSF52540">
    <property type="entry name" value="P-loop containing nucleoside triphosphate hydrolases"/>
    <property type="match status" value="1"/>
</dbReference>
<keyword evidence="1" id="KW-0547">Nucleotide-binding</keyword>
<sequence>MTGPDAPAALRATGLGFRYRARGGWALRDCEFTVPCGRVTAIVGRNGVGKSTLLHLAGGLLRARRGELRVLDVVPGTPEARARVALLTQDKPLYPRFTVADTLLMGEKLNTSWDRAAAENTVREGDIPLTARVGELSPGQRTRVALALALGKRPELLLLDEPMADLDPVARGEIMATLMTEAADHGTSIVLSSHVLPELETTCDWVLLLRNGRVELSEDADALRESHAVLTGHADQEELLTGPADRASLPTGPAGRTDTPAGRHTVVHRRVGVRQMTALVRQRGPLRGDWHVERPSLENILIGYLQAADPQGPALAERTEAAA</sequence>
<comment type="caution">
    <text evidence="5">The sequence shown here is derived from an EMBL/GenBank/DDBJ whole genome shotgun (WGS) entry which is preliminary data.</text>
</comment>
<dbReference type="GO" id="GO:0005524">
    <property type="term" value="F:ATP binding"/>
    <property type="evidence" value="ECO:0007669"/>
    <property type="project" value="UniProtKB-KW"/>
</dbReference>
<dbReference type="RefSeq" id="WP_189715218.1">
    <property type="nucleotide sequence ID" value="NZ_BMSA01000021.1"/>
</dbReference>
<dbReference type="InterPro" id="IPR003439">
    <property type="entry name" value="ABC_transporter-like_ATP-bd"/>
</dbReference>
<reference evidence="5" key="2">
    <citation type="submission" date="2020-09" db="EMBL/GenBank/DDBJ databases">
        <authorList>
            <person name="Sun Q."/>
            <person name="Ohkuma M."/>
        </authorList>
    </citation>
    <scope>NUCLEOTIDE SEQUENCE</scope>
    <source>
        <strain evidence="5">JCM 4125</strain>
    </source>
</reference>
<feature type="region of interest" description="Disordered" evidence="3">
    <location>
        <begin position="234"/>
        <end position="263"/>
    </location>
</feature>
<dbReference type="CDD" id="cd03230">
    <property type="entry name" value="ABC_DR_subfamily_A"/>
    <property type="match status" value="1"/>
</dbReference>
<evidence type="ECO:0000256" key="2">
    <source>
        <dbReference type="ARBA" id="ARBA00022840"/>
    </source>
</evidence>
<reference evidence="5" key="1">
    <citation type="journal article" date="2014" name="Int. J. Syst. Evol. Microbiol.">
        <title>Complete genome sequence of Corynebacterium casei LMG S-19264T (=DSM 44701T), isolated from a smear-ripened cheese.</title>
        <authorList>
            <consortium name="US DOE Joint Genome Institute (JGI-PGF)"/>
            <person name="Walter F."/>
            <person name="Albersmeier A."/>
            <person name="Kalinowski J."/>
            <person name="Ruckert C."/>
        </authorList>
    </citation>
    <scope>NUCLEOTIDE SEQUENCE</scope>
    <source>
        <strain evidence="5">JCM 4125</strain>
    </source>
</reference>
<dbReference type="Proteomes" id="UP000646776">
    <property type="component" value="Unassembled WGS sequence"/>
</dbReference>
<accession>A0A918HL42</accession>
<dbReference type="PANTHER" id="PTHR43158">
    <property type="entry name" value="SKFA PEPTIDE EXPORT ATP-BINDING PROTEIN SKFE"/>
    <property type="match status" value="1"/>
</dbReference>
<evidence type="ECO:0000259" key="4">
    <source>
        <dbReference type="PROSITE" id="PS50893"/>
    </source>
</evidence>
<dbReference type="AlphaFoldDB" id="A0A918HL42"/>
<dbReference type="EMBL" id="BMSA01000021">
    <property type="protein sequence ID" value="GGT75734.1"/>
    <property type="molecule type" value="Genomic_DNA"/>
</dbReference>
<protein>
    <submittedName>
        <fullName evidence="5">ABC transporter ATP-binding protein</fullName>
    </submittedName>
</protein>
<dbReference type="PROSITE" id="PS00211">
    <property type="entry name" value="ABC_TRANSPORTER_1"/>
    <property type="match status" value="1"/>
</dbReference>
<dbReference type="PROSITE" id="PS50893">
    <property type="entry name" value="ABC_TRANSPORTER_2"/>
    <property type="match status" value="1"/>
</dbReference>
<dbReference type="GO" id="GO:0016887">
    <property type="term" value="F:ATP hydrolysis activity"/>
    <property type="evidence" value="ECO:0007669"/>
    <property type="project" value="InterPro"/>
</dbReference>
<dbReference type="PANTHER" id="PTHR43158:SF2">
    <property type="entry name" value="SKFA PEPTIDE EXPORT ATP-BINDING PROTEIN SKFE"/>
    <property type="match status" value="1"/>
</dbReference>
<gene>
    <name evidence="5" type="ORF">GCM10010226_62430</name>
</gene>
<dbReference type="Pfam" id="PF00005">
    <property type="entry name" value="ABC_tran"/>
    <property type="match status" value="1"/>
</dbReference>
<evidence type="ECO:0000313" key="5">
    <source>
        <dbReference type="EMBL" id="GGT75734.1"/>
    </source>
</evidence>
<organism evidence="5 6">
    <name type="scientific">Streptomyces phaeofaciens</name>
    <dbReference type="NCBI Taxonomy" id="68254"/>
    <lineage>
        <taxon>Bacteria</taxon>
        <taxon>Bacillati</taxon>
        <taxon>Actinomycetota</taxon>
        <taxon>Actinomycetes</taxon>
        <taxon>Kitasatosporales</taxon>
        <taxon>Streptomycetaceae</taxon>
        <taxon>Streptomyces</taxon>
    </lineage>
</organism>
<keyword evidence="2 5" id="KW-0067">ATP-binding</keyword>
<evidence type="ECO:0000256" key="1">
    <source>
        <dbReference type="ARBA" id="ARBA00022741"/>
    </source>
</evidence>
<dbReference type="InterPro" id="IPR017871">
    <property type="entry name" value="ABC_transporter-like_CS"/>
</dbReference>
<dbReference type="InterPro" id="IPR027417">
    <property type="entry name" value="P-loop_NTPase"/>
</dbReference>
<feature type="domain" description="ABC transporter" evidence="4">
    <location>
        <begin position="10"/>
        <end position="236"/>
    </location>
</feature>
<dbReference type="SMART" id="SM00382">
    <property type="entry name" value="AAA"/>
    <property type="match status" value="1"/>
</dbReference>
<evidence type="ECO:0000256" key="3">
    <source>
        <dbReference type="SAM" id="MobiDB-lite"/>
    </source>
</evidence>